<keyword evidence="3 5" id="KW-0274">FAD</keyword>
<dbReference type="Pfam" id="PF02852">
    <property type="entry name" value="Pyr_redox_dim"/>
    <property type="match status" value="1"/>
</dbReference>
<dbReference type="InterPro" id="IPR001100">
    <property type="entry name" value="Pyr_nuc-diS_OxRdtase"/>
</dbReference>
<evidence type="ECO:0000256" key="1">
    <source>
        <dbReference type="ARBA" id="ARBA00007532"/>
    </source>
</evidence>
<keyword evidence="5" id="KW-0520">NAD</keyword>
<feature type="domain" description="FAD/NAD(P)-binding" evidence="8">
    <location>
        <begin position="6"/>
        <end position="316"/>
    </location>
</feature>
<dbReference type="Pfam" id="PF07992">
    <property type="entry name" value="Pyr_redox_2"/>
    <property type="match status" value="1"/>
</dbReference>
<dbReference type="PRINTS" id="PR00411">
    <property type="entry name" value="PNDRDTASEI"/>
</dbReference>
<gene>
    <name evidence="9" type="ORF">SAMN04489711_105279</name>
</gene>
<dbReference type="GO" id="GO:0050660">
    <property type="term" value="F:flavin adenine dinucleotide binding"/>
    <property type="evidence" value="ECO:0007669"/>
    <property type="project" value="TreeGrafter"/>
</dbReference>
<evidence type="ECO:0000256" key="3">
    <source>
        <dbReference type="ARBA" id="ARBA00022827"/>
    </source>
</evidence>
<dbReference type="OrthoDB" id="178496at2"/>
<protein>
    <submittedName>
        <fullName evidence="9">Dihydrolipoamide dehydrogenase</fullName>
    </submittedName>
</protein>
<evidence type="ECO:0000259" key="8">
    <source>
        <dbReference type="Pfam" id="PF07992"/>
    </source>
</evidence>
<keyword evidence="5" id="KW-0547">Nucleotide-binding</keyword>
<organism evidence="9 10">
    <name type="scientific">Paracidovorax wautersii</name>
    <dbReference type="NCBI Taxonomy" id="1177982"/>
    <lineage>
        <taxon>Bacteria</taxon>
        <taxon>Pseudomonadati</taxon>
        <taxon>Pseudomonadota</taxon>
        <taxon>Betaproteobacteria</taxon>
        <taxon>Burkholderiales</taxon>
        <taxon>Comamonadaceae</taxon>
        <taxon>Paracidovorax</taxon>
    </lineage>
</organism>
<dbReference type="InterPro" id="IPR036188">
    <property type="entry name" value="FAD/NAD-bd_sf"/>
</dbReference>
<comment type="similarity">
    <text evidence="1">Belongs to the class-I pyridine nucleotide-disulfide oxidoreductase family.</text>
</comment>
<reference evidence="10" key="1">
    <citation type="submission" date="2016-10" db="EMBL/GenBank/DDBJ databases">
        <authorList>
            <person name="Varghese N."/>
            <person name="Submissions S."/>
        </authorList>
    </citation>
    <scope>NUCLEOTIDE SEQUENCE [LARGE SCALE GENOMIC DNA]</scope>
    <source>
        <strain evidence="10">DSM 27981</strain>
    </source>
</reference>
<dbReference type="PANTHER" id="PTHR43014:SF4">
    <property type="entry name" value="PYRIDINE NUCLEOTIDE-DISULFIDE OXIDOREDUCTASE RCLA-RELATED"/>
    <property type="match status" value="1"/>
</dbReference>
<dbReference type="SUPFAM" id="SSF55424">
    <property type="entry name" value="FAD/NAD-linked reductases, dimerisation (C-terminal) domain"/>
    <property type="match status" value="1"/>
</dbReference>
<evidence type="ECO:0000256" key="2">
    <source>
        <dbReference type="ARBA" id="ARBA00022630"/>
    </source>
</evidence>
<keyword evidence="10" id="KW-1185">Reference proteome</keyword>
<dbReference type="SUPFAM" id="SSF51905">
    <property type="entry name" value="FAD/NAD(P)-binding domain"/>
    <property type="match status" value="1"/>
</dbReference>
<dbReference type="PANTHER" id="PTHR43014">
    <property type="entry name" value="MERCURIC REDUCTASE"/>
    <property type="match status" value="1"/>
</dbReference>
<dbReference type="Gene3D" id="3.50.50.60">
    <property type="entry name" value="FAD/NAD(P)-binding domain"/>
    <property type="match status" value="2"/>
</dbReference>
<feature type="domain" description="Pyridine nucleotide-disulphide oxidoreductase dimerisation" evidence="7">
    <location>
        <begin position="339"/>
        <end position="452"/>
    </location>
</feature>
<evidence type="ECO:0000256" key="5">
    <source>
        <dbReference type="PIRSR" id="PIRSR000350-3"/>
    </source>
</evidence>
<dbReference type="PRINTS" id="PR00368">
    <property type="entry name" value="FADPNR"/>
</dbReference>
<feature type="binding site" evidence="5">
    <location>
        <position position="51"/>
    </location>
    <ligand>
        <name>FAD</name>
        <dbReference type="ChEBI" id="CHEBI:57692"/>
    </ligand>
</feature>
<dbReference type="Proteomes" id="UP000199119">
    <property type="component" value="Unassembled WGS sequence"/>
</dbReference>
<evidence type="ECO:0000313" key="10">
    <source>
        <dbReference type="Proteomes" id="UP000199119"/>
    </source>
</evidence>
<proteinExistence type="inferred from homology"/>
<feature type="active site" description="Proton acceptor" evidence="4">
    <location>
        <position position="442"/>
    </location>
</feature>
<name>A0A1I2DM22_9BURK</name>
<dbReference type="InterPro" id="IPR016156">
    <property type="entry name" value="FAD/NAD-linked_Rdtase_dimer_sf"/>
</dbReference>
<feature type="disulfide bond" description="Redox-active" evidence="6">
    <location>
        <begin position="42"/>
        <end position="47"/>
    </location>
</feature>
<evidence type="ECO:0000256" key="6">
    <source>
        <dbReference type="PIRSR" id="PIRSR000350-4"/>
    </source>
</evidence>
<sequence>MSDTLDVIIIGAGSAGLAALREVRKRTDRYLIVNDGPWGTTCARVGCMPSKLLIEAGNAFHARRKLATLGIRGGEGLSADLPAVLQRVRSVRDSFVEATLRSTDAGERALSGRARLLDAQRVEVNGTIHRARNIVIATGSRPVVPEPWLAFGDRILTTDTLFEQPTLGPRIAVIGLGPVGSEMAQALARLGLEVSAFSKQGTVAGLSDPQVNAALIESFKDEFSVHLGGEVELREVAGGIEVTDGRTTVVVDQVLAALGRRPNIEHMGLDTLGLELDDKGLPPIDPRSMQVGELRVFMAGDVDGDRSLLHEAADEGHIAGLNAMADEPHHFKRRTRLAIAFTQPNAAVIGRRHAALEERKKPSAESDGSDFVTGSVDFEDQGRARVAQRNHGLLHVYADKADGRLLGAELCAPDGEHLAHLLALAIERRLTVAELLGMPFYHPVLEEGLRTALRKAASQLPRLSDSDLAACGAYGSNALD</sequence>
<dbReference type="InterPro" id="IPR004099">
    <property type="entry name" value="Pyr_nucl-diS_OxRdtase_dimer"/>
</dbReference>
<dbReference type="Gene3D" id="3.30.390.30">
    <property type="match status" value="1"/>
</dbReference>
<feature type="binding site" evidence="5">
    <location>
        <position position="259"/>
    </location>
    <ligand>
        <name>NAD(+)</name>
        <dbReference type="ChEBI" id="CHEBI:57540"/>
    </ligand>
</feature>
<dbReference type="GO" id="GO:0003955">
    <property type="term" value="F:NAD(P)H dehydrogenase (quinone) activity"/>
    <property type="evidence" value="ECO:0007669"/>
    <property type="project" value="TreeGrafter"/>
</dbReference>
<dbReference type="AlphaFoldDB" id="A0A1I2DM22"/>
<dbReference type="InterPro" id="IPR023753">
    <property type="entry name" value="FAD/NAD-binding_dom"/>
</dbReference>
<feature type="binding site" evidence="5">
    <location>
        <begin position="175"/>
        <end position="182"/>
    </location>
    <ligand>
        <name>NAD(+)</name>
        <dbReference type="ChEBI" id="CHEBI:57540"/>
    </ligand>
</feature>
<comment type="cofactor">
    <cofactor evidence="5">
        <name>FAD</name>
        <dbReference type="ChEBI" id="CHEBI:57692"/>
    </cofactor>
    <text evidence="5">Binds 1 FAD per subunit.</text>
</comment>
<keyword evidence="2" id="KW-0285">Flavoprotein</keyword>
<accession>A0A1I2DM22</accession>
<feature type="binding site" evidence="5">
    <location>
        <begin position="138"/>
        <end position="140"/>
    </location>
    <ligand>
        <name>FAD</name>
        <dbReference type="ChEBI" id="CHEBI:57692"/>
    </ligand>
</feature>
<dbReference type="NCBIfam" id="NF004939">
    <property type="entry name" value="PRK06292.1-1"/>
    <property type="match status" value="1"/>
</dbReference>
<evidence type="ECO:0000259" key="7">
    <source>
        <dbReference type="Pfam" id="PF02852"/>
    </source>
</evidence>
<dbReference type="STRING" id="1177982.SAMN04489711_105279"/>
<dbReference type="PIRSF" id="PIRSF000350">
    <property type="entry name" value="Mercury_reductase_MerA"/>
    <property type="match status" value="1"/>
</dbReference>
<evidence type="ECO:0000313" key="9">
    <source>
        <dbReference type="EMBL" id="SFE81331.1"/>
    </source>
</evidence>
<feature type="binding site" evidence="5">
    <location>
        <position position="301"/>
    </location>
    <ligand>
        <name>FAD</name>
        <dbReference type="ChEBI" id="CHEBI:57692"/>
    </ligand>
</feature>
<dbReference type="EMBL" id="FONX01000005">
    <property type="protein sequence ID" value="SFE81331.1"/>
    <property type="molecule type" value="Genomic_DNA"/>
</dbReference>
<evidence type="ECO:0000256" key="4">
    <source>
        <dbReference type="PIRSR" id="PIRSR000350-2"/>
    </source>
</evidence>
<dbReference type="RefSeq" id="WP_092939505.1">
    <property type="nucleotide sequence ID" value="NZ_FONX01000005.1"/>
</dbReference>